<dbReference type="Gene3D" id="1.20.5.110">
    <property type="match status" value="1"/>
</dbReference>
<dbReference type="SUPFAM" id="SSF100920">
    <property type="entry name" value="Heat shock protein 70kD (HSP70), peptide-binding domain"/>
    <property type="match status" value="1"/>
</dbReference>
<dbReference type="CDD" id="cd10233">
    <property type="entry name" value="ASKHA_NBD_HSP70_HSPA1"/>
    <property type="match status" value="1"/>
</dbReference>
<dbReference type="GO" id="GO:0015031">
    <property type="term" value="P:protein transport"/>
    <property type="evidence" value="ECO:0007669"/>
    <property type="project" value="UniProtKB-KW"/>
</dbReference>
<dbReference type="CDD" id="cd15841">
    <property type="entry name" value="SNARE_Qc"/>
    <property type="match status" value="1"/>
</dbReference>
<gene>
    <name evidence="16" type="ORF">P3T76_012547</name>
</gene>
<dbReference type="SUPFAM" id="SSF58038">
    <property type="entry name" value="SNARE fusion complex"/>
    <property type="match status" value="1"/>
</dbReference>
<dbReference type="EMBL" id="JASMQC010000031">
    <property type="protein sequence ID" value="KAK1932047.1"/>
    <property type="molecule type" value="Genomic_DNA"/>
</dbReference>
<evidence type="ECO:0000313" key="16">
    <source>
        <dbReference type="EMBL" id="KAK1932047.1"/>
    </source>
</evidence>
<dbReference type="PROSITE" id="PS50192">
    <property type="entry name" value="T_SNARE"/>
    <property type="match status" value="1"/>
</dbReference>
<proteinExistence type="inferred from homology"/>
<keyword evidence="5" id="KW-0547">Nucleotide-binding</keyword>
<dbReference type="PROSITE" id="PS01036">
    <property type="entry name" value="HSP70_3"/>
    <property type="match status" value="1"/>
</dbReference>
<dbReference type="InterPro" id="IPR013126">
    <property type="entry name" value="Hsp_70_fam"/>
</dbReference>
<evidence type="ECO:0000259" key="15">
    <source>
        <dbReference type="PROSITE" id="PS50192"/>
    </source>
</evidence>
<comment type="similarity">
    <text evidence="2">Belongs to the syntaxin family.</text>
</comment>
<sequence>MSTPGWLSAYVENVCDFLVGTVVLRAISVVMTPPAVSRPRDSGVTSSRSRSCSFSDESLPLRMAACTVAPYATASSGLIDLLGSLPLKNYYVWILRRHRPRHDLLNDRVEIIANDQGNRTTPSYVAFTDSERLIGDAAKNQVAMNAHNTVFDAKRLIGRKFSDPIVQSDIKHWPFKLTSGAGDKPQITVQFKGESKTFQPEEISSMVLIKMREVAEAFIGKEVKNAVITVPAYFNDSQRQATKDAGAIAGLNVLRIINEPTAAAIAYGLDKKGGERNVLIFDLGGGTFDVSLLSIEEGIFEVKATAGDTHLGGEDFDNRLVDHFTQEFKRKHRKDITENQRALRRLRTACERAKRTLSSSAQAYIEIDSLFDGIDFNSTITRARFEDMCGDYFRKTMEPVEKVLRDAKLSKSQVHEVVLVGGSTRIPKVQQLLSDFFNGKEPNKSINPDEAVAYGATVQAAILSGNDSSEKLQDLLLLDVTPLSLGLETAGGVMTTLIAPNHPTRGLRPLKSVELEPVMNMSRQNALQQLKCVRSIVISHRKVDATICYQVEVTPSSPRRHSPSRIPTVRASCGVFPNNDSNDLPLPAVRIERELHDFITLRDNVYNTVRWSHRDHHCDFCAKLADLLVFGPNPDGMFLSLFGGKRASSTLQNFISGILLLIVEFSSSTNQQNCAGMRLVPEIVYSFLFDSAPKEPSMAAASGDPFYVFKDELESKVSAVNQKHAKWRAILETKDSPAAKELPSLTHQIENAVATAEKSLKFLEETIVMVEANRAKFEHIDAAEIASRKAFVASTRKELKAVSAEISTDAVKARIRKEERKLMQPAKSSTSFRSSLTGQERNERFLEDETQRQQVQDYLVLATNTTDFVQQVMREQDQSLAGLQTDITRLHGVTVEISNEVKNQNKMLDDLTDDMEEAQERMNFVMGRLSKLLKTKDKCQLGLILFLVAVLVVMVFLVRIDLNVRLCGRGQRPFGPFARRSESTKSTLIPSHFLAVFAFKLRDEKLNKAVVKVLTAQMRITRRSFHFEDPFVNREQRDIECSTAKIKDQHIVLTPFLVKTIGDSSSRRFINDPQYVQTGDDSGVLSRLTLRVVEVSWDSHHRILHLFTDKRFRYFTHLNQHHR</sequence>
<dbReference type="GO" id="GO:0005524">
    <property type="term" value="F:ATP binding"/>
    <property type="evidence" value="ECO:0007669"/>
    <property type="project" value="UniProtKB-KW"/>
</dbReference>
<evidence type="ECO:0000256" key="4">
    <source>
        <dbReference type="ARBA" id="ARBA00022692"/>
    </source>
</evidence>
<evidence type="ECO:0000256" key="6">
    <source>
        <dbReference type="ARBA" id="ARBA00022840"/>
    </source>
</evidence>
<dbReference type="FunFam" id="3.30.420.40:FF:000135">
    <property type="entry name" value="Heat shock cognate 71 kDa protein"/>
    <property type="match status" value="1"/>
</dbReference>
<dbReference type="GO" id="GO:0048193">
    <property type="term" value="P:Golgi vesicle transport"/>
    <property type="evidence" value="ECO:0007669"/>
    <property type="project" value="InterPro"/>
</dbReference>
<dbReference type="FunFam" id="1.20.58.90:FF:000004">
    <property type="entry name" value="Syntaxin 10"/>
    <property type="match status" value="1"/>
</dbReference>
<evidence type="ECO:0000256" key="13">
    <source>
        <dbReference type="SAM" id="MobiDB-lite"/>
    </source>
</evidence>
<keyword evidence="12" id="KW-0175">Coiled coil</keyword>
<evidence type="ECO:0000256" key="11">
    <source>
        <dbReference type="ARBA" id="ARBA00037801"/>
    </source>
</evidence>
<dbReference type="InterPro" id="IPR019651">
    <property type="entry name" value="Glutamate_DH_NAD-spec"/>
</dbReference>
<keyword evidence="4 14" id="KW-0812">Transmembrane</keyword>
<dbReference type="Gene3D" id="2.60.34.10">
    <property type="entry name" value="Substrate Binding Domain Of DNAk, Chain A, domain 1"/>
    <property type="match status" value="1"/>
</dbReference>
<feature type="domain" description="T-SNARE coiled-coil homology" evidence="15">
    <location>
        <begin position="870"/>
        <end position="932"/>
    </location>
</feature>
<dbReference type="PRINTS" id="PR00301">
    <property type="entry name" value="HEATSHOCK70"/>
</dbReference>
<dbReference type="Pfam" id="PF05739">
    <property type="entry name" value="SNARE"/>
    <property type="match status" value="1"/>
</dbReference>
<dbReference type="FunFam" id="3.30.420.40:FF:000026">
    <property type="entry name" value="Heat shock protein 70"/>
    <property type="match status" value="1"/>
</dbReference>
<dbReference type="InterPro" id="IPR010989">
    <property type="entry name" value="SNARE"/>
</dbReference>
<evidence type="ECO:0000256" key="5">
    <source>
        <dbReference type="ARBA" id="ARBA00022741"/>
    </source>
</evidence>
<dbReference type="Pfam" id="PF09177">
    <property type="entry name" value="STX6_10_61_N"/>
    <property type="match status" value="1"/>
</dbReference>
<dbReference type="SMART" id="SM00397">
    <property type="entry name" value="t_SNARE"/>
    <property type="match status" value="1"/>
</dbReference>
<dbReference type="Gene3D" id="1.20.58.90">
    <property type="match status" value="1"/>
</dbReference>
<dbReference type="Gene3D" id="3.30.420.40">
    <property type="match status" value="2"/>
</dbReference>
<comment type="caution">
    <text evidence="16">The sequence shown here is derived from an EMBL/GenBank/DDBJ whole genome shotgun (WGS) entry which is preliminary data.</text>
</comment>
<feature type="coiled-coil region" evidence="12">
    <location>
        <begin position="901"/>
        <end position="935"/>
    </location>
</feature>
<protein>
    <submittedName>
        <fullName evidence="16">Heat shock protein</fullName>
    </submittedName>
</protein>
<feature type="region of interest" description="Disordered" evidence="13">
    <location>
        <begin position="820"/>
        <end position="840"/>
    </location>
</feature>
<dbReference type="CDD" id="cd21443">
    <property type="entry name" value="SNARE_NTD_STX6_STX10"/>
    <property type="match status" value="1"/>
</dbReference>
<accession>A0AAD9LDU1</accession>
<keyword evidence="7" id="KW-0653">Protein transport</keyword>
<evidence type="ECO:0000256" key="3">
    <source>
        <dbReference type="ARBA" id="ARBA00022448"/>
    </source>
</evidence>
<name>A0AAD9LDU1_9STRA</name>
<keyword evidence="6" id="KW-0067">ATP-binding</keyword>
<dbReference type="InterPro" id="IPR043129">
    <property type="entry name" value="ATPase_NBD"/>
</dbReference>
<dbReference type="SUPFAM" id="SSF47661">
    <property type="entry name" value="t-snare proteins"/>
    <property type="match status" value="1"/>
</dbReference>
<dbReference type="Gene3D" id="3.90.640.10">
    <property type="entry name" value="Actin, Chain A, domain 4"/>
    <property type="match status" value="1"/>
</dbReference>
<dbReference type="FunFam" id="3.90.640.10:FF:000002">
    <property type="entry name" value="Heat shock 70 kDa"/>
    <property type="match status" value="1"/>
</dbReference>
<keyword evidence="10 14" id="KW-0472">Membrane</keyword>
<comment type="similarity">
    <text evidence="1">Belongs to the heat shock protein 70 family.</text>
</comment>
<dbReference type="Proteomes" id="UP001259832">
    <property type="component" value="Unassembled WGS sequence"/>
</dbReference>
<dbReference type="PANTHER" id="PTHR19375">
    <property type="entry name" value="HEAT SHOCK PROTEIN 70KDA"/>
    <property type="match status" value="1"/>
</dbReference>
<evidence type="ECO:0000256" key="1">
    <source>
        <dbReference type="ARBA" id="ARBA00007381"/>
    </source>
</evidence>
<dbReference type="FunFam" id="1.20.5.110:FF:000072">
    <property type="entry name" value="Syntaxin, t-snare coiled-coil domain family"/>
    <property type="match status" value="1"/>
</dbReference>
<evidence type="ECO:0000256" key="10">
    <source>
        <dbReference type="ARBA" id="ARBA00023136"/>
    </source>
</evidence>
<keyword evidence="16" id="KW-0346">Stress response</keyword>
<keyword evidence="9" id="KW-0333">Golgi apparatus</keyword>
<dbReference type="PROSITE" id="PS00329">
    <property type="entry name" value="HSP70_2"/>
    <property type="match status" value="1"/>
</dbReference>
<dbReference type="GO" id="GO:0140662">
    <property type="term" value="F:ATP-dependent protein folding chaperone"/>
    <property type="evidence" value="ECO:0007669"/>
    <property type="project" value="InterPro"/>
</dbReference>
<dbReference type="FunFam" id="3.30.30.30:FF:000001">
    <property type="entry name" value="heat shock 70 kDa protein-like"/>
    <property type="match status" value="1"/>
</dbReference>
<dbReference type="GO" id="GO:0016020">
    <property type="term" value="C:membrane"/>
    <property type="evidence" value="ECO:0007669"/>
    <property type="project" value="InterPro"/>
</dbReference>
<evidence type="ECO:0000256" key="12">
    <source>
        <dbReference type="SAM" id="Coils"/>
    </source>
</evidence>
<keyword evidence="8 14" id="KW-1133">Transmembrane helix</keyword>
<feature type="coiled-coil region" evidence="12">
    <location>
        <begin position="746"/>
        <end position="773"/>
    </location>
</feature>
<evidence type="ECO:0000313" key="17">
    <source>
        <dbReference type="Proteomes" id="UP001259832"/>
    </source>
</evidence>
<dbReference type="AlphaFoldDB" id="A0AAD9LDU1"/>
<dbReference type="InterPro" id="IPR018181">
    <property type="entry name" value="Heat_shock_70_CS"/>
</dbReference>
<dbReference type="Gene3D" id="3.30.30.30">
    <property type="match status" value="1"/>
</dbReference>
<dbReference type="Pfam" id="PF10712">
    <property type="entry name" value="NAD-GH"/>
    <property type="match status" value="1"/>
</dbReference>
<evidence type="ECO:0000256" key="2">
    <source>
        <dbReference type="ARBA" id="ARBA00009063"/>
    </source>
</evidence>
<evidence type="ECO:0000256" key="9">
    <source>
        <dbReference type="ARBA" id="ARBA00023034"/>
    </source>
</evidence>
<evidence type="ECO:0000256" key="7">
    <source>
        <dbReference type="ARBA" id="ARBA00022927"/>
    </source>
</evidence>
<evidence type="ECO:0000256" key="8">
    <source>
        <dbReference type="ARBA" id="ARBA00022989"/>
    </source>
</evidence>
<dbReference type="SUPFAM" id="SSF53067">
    <property type="entry name" value="Actin-like ATPase domain"/>
    <property type="match status" value="2"/>
</dbReference>
<dbReference type="GO" id="GO:0005794">
    <property type="term" value="C:Golgi apparatus"/>
    <property type="evidence" value="ECO:0007669"/>
    <property type="project" value="UniProtKB-SubCell"/>
</dbReference>
<dbReference type="InterPro" id="IPR000727">
    <property type="entry name" value="T_SNARE_dom"/>
</dbReference>
<feature type="transmembrane region" description="Helical" evidence="14">
    <location>
        <begin position="941"/>
        <end position="962"/>
    </location>
</feature>
<keyword evidence="3" id="KW-0813">Transport</keyword>
<feature type="compositionally biased region" description="Polar residues" evidence="13">
    <location>
        <begin position="826"/>
        <end position="839"/>
    </location>
</feature>
<comment type="subcellular location">
    <subcellularLocation>
        <location evidence="11">Golgi apparatus</location>
        <location evidence="11">trans-Golgi network membrane</location>
        <topology evidence="11">Single-pass type IV membrane protein</topology>
    </subcellularLocation>
</comment>
<evidence type="ECO:0000256" key="14">
    <source>
        <dbReference type="SAM" id="Phobius"/>
    </source>
</evidence>
<dbReference type="InterPro" id="IPR029047">
    <property type="entry name" value="HSP70_peptide-bd_sf"/>
</dbReference>
<dbReference type="InterPro" id="IPR015260">
    <property type="entry name" value="Syntaxin-6/10/61_N"/>
</dbReference>
<organism evidence="16 17">
    <name type="scientific">Phytophthora citrophthora</name>
    <dbReference type="NCBI Taxonomy" id="4793"/>
    <lineage>
        <taxon>Eukaryota</taxon>
        <taxon>Sar</taxon>
        <taxon>Stramenopiles</taxon>
        <taxon>Oomycota</taxon>
        <taxon>Peronosporomycetes</taxon>
        <taxon>Peronosporales</taxon>
        <taxon>Peronosporaceae</taxon>
        <taxon>Phytophthora</taxon>
    </lineage>
</organism>
<reference evidence="16" key="1">
    <citation type="submission" date="2023-08" db="EMBL/GenBank/DDBJ databases">
        <title>Reference Genome Resource for the Citrus Pathogen Phytophthora citrophthora.</title>
        <authorList>
            <person name="Moller H."/>
            <person name="Coetzee B."/>
            <person name="Rose L.J."/>
            <person name="Van Niekerk J.M."/>
        </authorList>
    </citation>
    <scope>NUCLEOTIDE SEQUENCE</scope>
    <source>
        <strain evidence="16">STE-U-9442</strain>
    </source>
</reference>
<dbReference type="Pfam" id="PF00012">
    <property type="entry name" value="HSP70"/>
    <property type="match status" value="1"/>
</dbReference>
<keyword evidence="17" id="KW-1185">Reference proteome</keyword>